<dbReference type="PROSITE" id="PS51192">
    <property type="entry name" value="HELICASE_ATP_BIND_1"/>
    <property type="match status" value="1"/>
</dbReference>
<protein>
    <submittedName>
        <fullName evidence="8">DEAD/DEAH box helicase</fullName>
    </submittedName>
</protein>
<reference evidence="8 9" key="1">
    <citation type="journal article" date="2016" name="Nat. Commun.">
        <title>Thousands of microbial genomes shed light on interconnected biogeochemical processes in an aquifer system.</title>
        <authorList>
            <person name="Anantharaman K."/>
            <person name="Brown C.T."/>
            <person name="Hug L.A."/>
            <person name="Sharon I."/>
            <person name="Castelle C.J."/>
            <person name="Probst A.J."/>
            <person name="Thomas B.C."/>
            <person name="Singh A."/>
            <person name="Wilkins M.J."/>
            <person name="Karaoz U."/>
            <person name="Brodie E.L."/>
            <person name="Williams K.H."/>
            <person name="Hubbard S.S."/>
            <person name="Banfield J.F."/>
        </authorList>
    </citation>
    <scope>NUCLEOTIDE SEQUENCE [LARGE SCALE GENOMIC DNA]</scope>
</reference>
<dbReference type="PANTHER" id="PTHR45766:SF6">
    <property type="entry name" value="SWI_SNF-RELATED MATRIX-ASSOCIATED ACTIN-DEPENDENT REGULATOR OF CHROMATIN SUBFAMILY A-LIKE PROTEIN 1"/>
    <property type="match status" value="1"/>
</dbReference>
<organism evidence="8 9">
    <name type="scientific">candidate division WOR-1 bacterium RIFOXYC12_FULL_54_18</name>
    <dbReference type="NCBI Taxonomy" id="1802584"/>
    <lineage>
        <taxon>Bacteria</taxon>
        <taxon>Bacillati</taxon>
        <taxon>Saganbacteria</taxon>
    </lineage>
</organism>
<keyword evidence="3 8" id="KW-0347">Helicase</keyword>
<feature type="domain" description="Helicase ATP-binding" evidence="6">
    <location>
        <begin position="49"/>
        <end position="216"/>
    </location>
</feature>
<dbReference type="Pfam" id="PF00271">
    <property type="entry name" value="Helicase_C"/>
    <property type="match status" value="1"/>
</dbReference>
<dbReference type="GO" id="GO:0004386">
    <property type="term" value="F:helicase activity"/>
    <property type="evidence" value="ECO:0007669"/>
    <property type="project" value="UniProtKB-KW"/>
</dbReference>
<gene>
    <name evidence="8" type="ORF">A3K49_03465</name>
</gene>
<dbReference type="InterPro" id="IPR027417">
    <property type="entry name" value="P-loop_NTPase"/>
</dbReference>
<dbReference type="CDD" id="cd18011">
    <property type="entry name" value="DEXDc_RapA"/>
    <property type="match status" value="1"/>
</dbReference>
<evidence type="ECO:0000313" key="8">
    <source>
        <dbReference type="EMBL" id="OGC28041.1"/>
    </source>
</evidence>
<keyword evidence="2" id="KW-0378">Hydrolase</keyword>
<accession>A0A1F4T5F1</accession>
<comment type="caution">
    <text evidence="8">The sequence shown here is derived from an EMBL/GenBank/DDBJ whole genome shotgun (WGS) entry which is preliminary data.</text>
</comment>
<feature type="domain" description="Helicase C-terminal" evidence="7">
    <location>
        <begin position="461"/>
        <end position="617"/>
    </location>
</feature>
<dbReference type="PANTHER" id="PTHR45766">
    <property type="entry name" value="DNA ANNEALING HELICASE AND ENDONUCLEASE ZRANB3 FAMILY MEMBER"/>
    <property type="match status" value="1"/>
</dbReference>
<dbReference type="Gene3D" id="3.40.50.300">
    <property type="entry name" value="P-loop containing nucleotide triphosphate hydrolases"/>
    <property type="match status" value="1"/>
</dbReference>
<dbReference type="Proteomes" id="UP000178602">
    <property type="component" value="Unassembled WGS sequence"/>
</dbReference>
<keyword evidence="5" id="KW-0175">Coiled coil</keyword>
<evidence type="ECO:0000259" key="6">
    <source>
        <dbReference type="PROSITE" id="PS51192"/>
    </source>
</evidence>
<dbReference type="GO" id="GO:0005524">
    <property type="term" value="F:ATP binding"/>
    <property type="evidence" value="ECO:0007669"/>
    <property type="project" value="UniProtKB-KW"/>
</dbReference>
<dbReference type="InterPro" id="IPR000330">
    <property type="entry name" value="SNF2_N"/>
</dbReference>
<dbReference type="CDD" id="cd18793">
    <property type="entry name" value="SF2_C_SNF"/>
    <property type="match status" value="1"/>
</dbReference>
<dbReference type="SMART" id="SM00490">
    <property type="entry name" value="HELICc"/>
    <property type="match status" value="1"/>
</dbReference>
<name>A0A1F4T5F1_UNCSA</name>
<evidence type="ECO:0000256" key="5">
    <source>
        <dbReference type="SAM" id="Coils"/>
    </source>
</evidence>
<dbReference type="GO" id="GO:0016787">
    <property type="term" value="F:hydrolase activity"/>
    <property type="evidence" value="ECO:0007669"/>
    <property type="project" value="UniProtKB-KW"/>
</dbReference>
<keyword evidence="1" id="KW-0547">Nucleotide-binding</keyword>
<evidence type="ECO:0000256" key="3">
    <source>
        <dbReference type="ARBA" id="ARBA00022806"/>
    </source>
</evidence>
<dbReference type="InterPro" id="IPR001650">
    <property type="entry name" value="Helicase_C-like"/>
</dbReference>
<dbReference type="Pfam" id="PF00176">
    <property type="entry name" value="SNF2-rel_dom"/>
    <property type="match status" value="1"/>
</dbReference>
<evidence type="ECO:0000256" key="2">
    <source>
        <dbReference type="ARBA" id="ARBA00022801"/>
    </source>
</evidence>
<feature type="coiled-coil region" evidence="5">
    <location>
        <begin position="923"/>
        <end position="950"/>
    </location>
</feature>
<dbReference type="AlphaFoldDB" id="A0A1F4T5F1"/>
<dbReference type="InterPro" id="IPR014001">
    <property type="entry name" value="Helicase_ATP-bd"/>
</dbReference>
<evidence type="ECO:0000256" key="4">
    <source>
        <dbReference type="ARBA" id="ARBA00022840"/>
    </source>
</evidence>
<dbReference type="SMART" id="SM00487">
    <property type="entry name" value="DEXDc"/>
    <property type="match status" value="1"/>
</dbReference>
<dbReference type="InterPro" id="IPR057342">
    <property type="entry name" value="DEXDc_RapA"/>
</dbReference>
<evidence type="ECO:0000313" key="9">
    <source>
        <dbReference type="Proteomes" id="UP000178602"/>
    </source>
</evidence>
<evidence type="ECO:0000256" key="1">
    <source>
        <dbReference type="ARBA" id="ARBA00022741"/>
    </source>
</evidence>
<dbReference type="InterPro" id="IPR049730">
    <property type="entry name" value="SNF2/RAD54-like_C"/>
</dbReference>
<dbReference type="Gene3D" id="3.40.50.10810">
    <property type="entry name" value="Tandem AAA-ATPase domain"/>
    <property type="match status" value="1"/>
</dbReference>
<dbReference type="EMBL" id="MEUG01000001">
    <property type="protein sequence ID" value="OGC28041.1"/>
    <property type="molecule type" value="Genomic_DNA"/>
</dbReference>
<dbReference type="SUPFAM" id="SSF52540">
    <property type="entry name" value="P-loop containing nucleoside triphosphate hydrolases"/>
    <property type="match status" value="2"/>
</dbReference>
<evidence type="ECO:0000259" key="7">
    <source>
        <dbReference type="PROSITE" id="PS51194"/>
    </source>
</evidence>
<sequence length="983" mass="113062">MNITDYQAKYFAYELTKRCASDSLEKLSSTLSNAQVDLNPHQIEAALFAFRSPLSKGALLADEVGLGKTIEAGLVLSQKWAERKRKILIIVPSSLRKQWNAELQEKFFIPSVILETKSFDQNIKKGNLNPFDQEDAIVICSYHFARSKSAYIKQTKWDLAVIDEAHRLRNVYKKGNKIAREIKKALENVPKILLTATPLQNSLLELYGLVSIVDDQIFGDLKSFKANFARVSREQDIYESELGLVEPKQEMFLELKNRLKPICIRTLRRQVLEYVPYTERKPITQKYMPTDQEIELYAGMSEYLRREKLYALPFSQRQLITLILRKLLASSSYAIASTLDKMVNKLGKMIKAAKATFQNEMFDQGIEGLERNYEAFDEMYDEWIDDEENEAGIGKKKKEFTAEDIALMEQEKSDLEKYRELAKAIFTNSKGEALLIALEEGFKMANDLGAKRKAIVFTESTITQKYLAENLLANKGYQGKIVLFNGSNNDEKSKEIYKQWLAKNKDTDKITGSKTADIRAALIDYFRDEAEIMIATEAGAEGINLQFCSLVINYDLPWNPQRIEQRIGRCHRYGQKHDVVVINFVNLKNAADQRVYELLDQKFKLFKGVFGVSDEVLGNIESGVDFEKRIAGIYQTCRTTEEINLAFDKLQAEMDENIQRNMADTRQKLLENFDAEVHERLRINKKDSQAYLDTYERWLWEITRYYLGSDAEFSSQEYSFTLKKNPFPGQDIHSGPYKIGKNIEDSHIYRPGHPLAQMILSAVKKQKNQLAEVVFDYTNNPVIVSVLKPLIGKSGVMRVSNYTVAAFEAEDHVIVAAQTDNGERIEPDIAKKLFSLSATKTELPKTLSANETKNLDGYEQEAINLVASNIAERNNEYFENEVDKLDKWAEDVKIALELDLKKLDIDIKASKTNAKKILNLEEKLKAQRTIKEMEKKRNEMRKRLYDAQDEVDSRKEQLIARVEAKLKQKTTHEPLFCLRWRVI</sequence>
<keyword evidence="4" id="KW-0067">ATP-binding</keyword>
<dbReference type="InterPro" id="IPR038718">
    <property type="entry name" value="SNF2-like_sf"/>
</dbReference>
<dbReference type="PROSITE" id="PS51194">
    <property type="entry name" value="HELICASE_CTER"/>
    <property type="match status" value="1"/>
</dbReference>
<proteinExistence type="predicted"/>